<evidence type="ECO:0000313" key="7">
    <source>
        <dbReference type="Proteomes" id="UP000070544"/>
    </source>
</evidence>
<keyword evidence="3" id="KW-0067">ATP-binding</keyword>
<dbReference type="Pfam" id="PF12848">
    <property type="entry name" value="ABC_tran_Xtn"/>
    <property type="match status" value="1"/>
</dbReference>
<evidence type="ECO:0000256" key="2">
    <source>
        <dbReference type="ARBA" id="ARBA00022741"/>
    </source>
</evidence>
<reference evidence="6 7" key="1">
    <citation type="journal article" date="2015" name="Genome Biol. Evol.">
        <title>Phylogenomic analyses indicate that early fungi evolved digesting cell walls of algal ancestors of land plants.</title>
        <authorList>
            <person name="Chang Y."/>
            <person name="Wang S."/>
            <person name="Sekimoto S."/>
            <person name="Aerts A.L."/>
            <person name="Choi C."/>
            <person name="Clum A."/>
            <person name="LaButti K.M."/>
            <person name="Lindquist E.A."/>
            <person name="Yee Ngan C."/>
            <person name="Ohm R.A."/>
            <person name="Salamov A.A."/>
            <person name="Grigoriev I.V."/>
            <person name="Spatafora J.W."/>
            <person name="Berbee M.L."/>
        </authorList>
    </citation>
    <scope>NUCLEOTIDE SEQUENCE [LARGE SCALE GENOMIC DNA]</scope>
    <source>
        <strain evidence="6 7">JEL478</strain>
    </source>
</reference>
<dbReference type="FunFam" id="3.40.50.300:FF:001092">
    <property type="entry name" value="ATP-binding cassette sub-family F member 2"/>
    <property type="match status" value="1"/>
</dbReference>
<dbReference type="EMBL" id="KQ965748">
    <property type="protein sequence ID" value="KXS17156.1"/>
    <property type="molecule type" value="Genomic_DNA"/>
</dbReference>
<protein>
    <submittedName>
        <fullName evidence="6">p-loop containing nucleoside triphosphate hydrolase protein</fullName>
    </submittedName>
</protein>
<dbReference type="PANTHER" id="PTHR19211">
    <property type="entry name" value="ATP-BINDING TRANSPORT PROTEIN-RELATED"/>
    <property type="match status" value="1"/>
</dbReference>
<evidence type="ECO:0000256" key="1">
    <source>
        <dbReference type="ARBA" id="ARBA00022737"/>
    </source>
</evidence>
<dbReference type="GO" id="GO:0016887">
    <property type="term" value="F:ATP hydrolysis activity"/>
    <property type="evidence" value="ECO:0007669"/>
    <property type="project" value="InterPro"/>
</dbReference>
<feature type="domain" description="ABC transporter" evidence="5">
    <location>
        <begin position="550"/>
        <end position="769"/>
    </location>
</feature>
<dbReference type="PANTHER" id="PTHR19211:SF129">
    <property type="entry name" value="ABC TRANSPORTER ATP-BINDING PROTEIN"/>
    <property type="match status" value="1"/>
</dbReference>
<feature type="domain" description="ABC transporter" evidence="5">
    <location>
        <begin position="125"/>
        <end position="455"/>
    </location>
</feature>
<keyword evidence="7" id="KW-1185">Reference proteome</keyword>
<keyword evidence="6" id="KW-0378">Hydrolase</keyword>
<accession>A0A139AK63</accession>
<dbReference type="GO" id="GO:0005524">
    <property type="term" value="F:ATP binding"/>
    <property type="evidence" value="ECO:0007669"/>
    <property type="project" value="UniProtKB-KW"/>
</dbReference>
<dbReference type="InterPro" id="IPR003593">
    <property type="entry name" value="AAA+_ATPase"/>
</dbReference>
<dbReference type="Proteomes" id="UP000070544">
    <property type="component" value="Unassembled WGS sequence"/>
</dbReference>
<dbReference type="InterPro" id="IPR003439">
    <property type="entry name" value="ABC_transporter-like_ATP-bd"/>
</dbReference>
<sequence length="792" mass="87615">MDEKAATERVQDYTPDTTCLNRSEIGDYQSLSTEDHGVPPLSNASEPSDLVCTPSATVAKTGGASPASKRKERTRKSKEAAVKTTTSTTTPTDSSGRPSGKPKIVALSQQSRFHAESIVTENKDVDIAGVTITVGTEEILVDTRLRFTAGVHYGLVGRNGVGKSTLLRVLGAGTLIGWPSNVSCLYVEQELVGSSDRTPLQSLMDADVERTRLVADVTDLESALDEHHKNSSTSHTTPAPISIYVRRIIRDRARAAADVARDHATKRSGERGKAARRVQLDKEAEEKMAREEWERVAGGDCKDVDEEEDAARAGEMLREMYEKLREMNADEAESRALEILHGLGFVTGNKMDRPTNELSGGWRMRLALARALFMKVDVLLLDEPTNHLDLPTSLWLLAHLQSLTDTTLVVVSHDRYFLNEVAEDMILYKDKTLRYYTGNYDTFVETREQDLAKKIKQQENLDRQREHMKETIEKGVRHARRTGDDKALGMVASRKTKLENSGLAKTADGKRWKESYYGFRLEVQFEAPEKEVSFDFGEPSPPIRSFGPILQLNDVGFSYEGKAGKMVLEGVVLGVEMGSRIGIMGPNGAGKSTLLHILTGELQPTRGELVTTSRPKIAYFSQHHVDALGEIGAMSPLQYLAKKFEFSKEQEVWNYLGRFGLGGAVALRRMDGLSGGEKARVVMATIMHDQPHIICFDEPTNHMDIYSIAALSDTIKAFPGGVIVVSHDVRFITETCQEVYALREAKSGPSRLALLGKGTEAVGEGVQKYLAQVAKKVQRDAKMREKELQQKM</sequence>
<gene>
    <name evidence="6" type="ORF">M427DRAFT_153973</name>
</gene>
<evidence type="ECO:0000259" key="5">
    <source>
        <dbReference type="PROSITE" id="PS50893"/>
    </source>
</evidence>
<dbReference type="PROSITE" id="PS50893">
    <property type="entry name" value="ABC_TRANSPORTER_2"/>
    <property type="match status" value="2"/>
</dbReference>
<dbReference type="InterPro" id="IPR017871">
    <property type="entry name" value="ABC_transporter-like_CS"/>
</dbReference>
<dbReference type="OMA" id="RQIAHME"/>
<dbReference type="InterPro" id="IPR027417">
    <property type="entry name" value="P-loop_NTPase"/>
</dbReference>
<evidence type="ECO:0000256" key="4">
    <source>
        <dbReference type="SAM" id="MobiDB-lite"/>
    </source>
</evidence>
<dbReference type="SMART" id="SM00382">
    <property type="entry name" value="AAA"/>
    <property type="match status" value="2"/>
</dbReference>
<dbReference type="InterPro" id="IPR050611">
    <property type="entry name" value="ABCF"/>
</dbReference>
<dbReference type="FunFam" id="3.40.50.300:FF:000011">
    <property type="entry name" value="Putative ABC transporter ATP-binding component"/>
    <property type="match status" value="1"/>
</dbReference>
<dbReference type="InterPro" id="IPR032781">
    <property type="entry name" value="ABC_tran_Xtn"/>
</dbReference>
<name>A0A139AK63_GONPJ</name>
<feature type="compositionally biased region" description="Basic and acidic residues" evidence="4">
    <location>
        <begin position="1"/>
        <end position="11"/>
    </location>
</feature>
<evidence type="ECO:0000256" key="3">
    <source>
        <dbReference type="ARBA" id="ARBA00022840"/>
    </source>
</evidence>
<organism evidence="6 7">
    <name type="scientific">Gonapodya prolifera (strain JEL478)</name>
    <name type="common">Monoblepharis prolifera</name>
    <dbReference type="NCBI Taxonomy" id="1344416"/>
    <lineage>
        <taxon>Eukaryota</taxon>
        <taxon>Fungi</taxon>
        <taxon>Fungi incertae sedis</taxon>
        <taxon>Chytridiomycota</taxon>
        <taxon>Chytridiomycota incertae sedis</taxon>
        <taxon>Monoblepharidomycetes</taxon>
        <taxon>Monoblepharidales</taxon>
        <taxon>Gonapodyaceae</taxon>
        <taxon>Gonapodya</taxon>
    </lineage>
</organism>
<dbReference type="CDD" id="cd03221">
    <property type="entry name" value="ABCF_EF-3"/>
    <property type="match status" value="1"/>
</dbReference>
<feature type="compositionally biased region" description="Low complexity" evidence="4">
    <location>
        <begin position="84"/>
        <end position="95"/>
    </location>
</feature>
<dbReference type="OrthoDB" id="2110130at2759"/>
<keyword evidence="2" id="KW-0547">Nucleotide-binding</keyword>
<proteinExistence type="predicted"/>
<dbReference type="Gene3D" id="3.40.50.300">
    <property type="entry name" value="P-loop containing nucleotide triphosphate hydrolases"/>
    <property type="match status" value="3"/>
</dbReference>
<dbReference type="SUPFAM" id="SSF52540">
    <property type="entry name" value="P-loop containing nucleoside triphosphate hydrolases"/>
    <property type="match status" value="2"/>
</dbReference>
<keyword evidence="1" id="KW-0677">Repeat</keyword>
<dbReference type="STRING" id="1344416.A0A139AK63"/>
<evidence type="ECO:0000313" key="6">
    <source>
        <dbReference type="EMBL" id="KXS17156.1"/>
    </source>
</evidence>
<dbReference type="Pfam" id="PF00005">
    <property type="entry name" value="ABC_tran"/>
    <property type="match status" value="2"/>
</dbReference>
<feature type="region of interest" description="Disordered" evidence="4">
    <location>
        <begin position="259"/>
        <end position="294"/>
    </location>
</feature>
<dbReference type="PROSITE" id="PS00211">
    <property type="entry name" value="ABC_TRANSPORTER_1"/>
    <property type="match status" value="2"/>
</dbReference>
<dbReference type="AlphaFoldDB" id="A0A139AK63"/>
<feature type="region of interest" description="Disordered" evidence="4">
    <location>
        <begin position="1"/>
        <end position="102"/>
    </location>
</feature>